<gene>
    <name evidence="1" type="ORF">NCTC10913_03483</name>
</gene>
<evidence type="ECO:0000313" key="2">
    <source>
        <dbReference type="Proteomes" id="UP000277570"/>
    </source>
</evidence>
<keyword evidence="2" id="KW-1185">Reference proteome</keyword>
<accession>A0ABY6SX73</accession>
<sequence length="29" mass="3446">MLLKVQQILSNRETAYILWILAIITKIFI</sequence>
<dbReference type="EMBL" id="UYIN01000019">
    <property type="protein sequence ID" value="VDG73145.1"/>
    <property type="molecule type" value="Genomic_DNA"/>
</dbReference>
<dbReference type="Proteomes" id="UP000277570">
    <property type="component" value="Unassembled WGS sequence"/>
</dbReference>
<organism evidence="1 2">
    <name type="scientific">Clostridium carnis</name>
    <dbReference type="NCBI Taxonomy" id="1530"/>
    <lineage>
        <taxon>Bacteria</taxon>
        <taxon>Bacillati</taxon>
        <taxon>Bacillota</taxon>
        <taxon>Clostridia</taxon>
        <taxon>Eubacteriales</taxon>
        <taxon>Clostridiaceae</taxon>
        <taxon>Clostridium</taxon>
    </lineage>
</organism>
<protein>
    <submittedName>
        <fullName evidence="1">Uncharacterized protein</fullName>
    </submittedName>
</protein>
<proteinExistence type="predicted"/>
<reference evidence="1 2" key="1">
    <citation type="submission" date="2018-11" db="EMBL/GenBank/DDBJ databases">
        <authorList>
            <consortium name="Pathogen Informatics"/>
        </authorList>
    </citation>
    <scope>NUCLEOTIDE SEQUENCE [LARGE SCALE GENOMIC DNA]</scope>
    <source>
        <strain evidence="1 2">NCTC10913</strain>
    </source>
</reference>
<name>A0ABY6SX73_9CLOT</name>
<comment type="caution">
    <text evidence="1">The sequence shown here is derived from an EMBL/GenBank/DDBJ whole genome shotgun (WGS) entry which is preliminary data.</text>
</comment>
<evidence type="ECO:0000313" key="1">
    <source>
        <dbReference type="EMBL" id="VDG73145.1"/>
    </source>
</evidence>